<keyword evidence="2" id="KW-0472">Membrane</keyword>
<evidence type="ECO:0008006" key="4">
    <source>
        <dbReference type="Google" id="ProtNLM"/>
    </source>
</evidence>
<dbReference type="EMBL" id="DRNH01000103">
    <property type="protein sequence ID" value="HFB53482.1"/>
    <property type="molecule type" value="Genomic_DNA"/>
</dbReference>
<gene>
    <name evidence="3" type="ORF">ENJ67_02005</name>
</gene>
<evidence type="ECO:0000256" key="2">
    <source>
        <dbReference type="SAM" id="Phobius"/>
    </source>
</evidence>
<accession>A0A7C3BZF4</accession>
<feature type="transmembrane region" description="Helical" evidence="2">
    <location>
        <begin position="28"/>
        <end position="48"/>
    </location>
</feature>
<organism evidence="3">
    <name type="scientific">Sulfurimonas autotrophica</name>
    <dbReference type="NCBI Taxonomy" id="202747"/>
    <lineage>
        <taxon>Bacteria</taxon>
        <taxon>Pseudomonadati</taxon>
        <taxon>Campylobacterota</taxon>
        <taxon>Epsilonproteobacteria</taxon>
        <taxon>Campylobacterales</taxon>
        <taxon>Sulfurimonadaceae</taxon>
        <taxon>Sulfurimonas</taxon>
    </lineage>
</organism>
<protein>
    <recommendedName>
        <fullName evidence="4">Septum formation initiator</fullName>
    </recommendedName>
</protein>
<sequence>MQKEELYEGIDTEESITQKYLGLSLGKFFLLVTLIVLLGIYLGIILYGTNSLEVLFGLQDYENYLQDEVVRLKKENAELQREYFELKEISAQ</sequence>
<comment type="caution">
    <text evidence="3">The sequence shown here is derived from an EMBL/GenBank/DDBJ whole genome shotgun (WGS) entry which is preliminary data.</text>
</comment>
<evidence type="ECO:0000256" key="1">
    <source>
        <dbReference type="SAM" id="Coils"/>
    </source>
</evidence>
<dbReference type="Proteomes" id="UP000886390">
    <property type="component" value="Unassembled WGS sequence"/>
</dbReference>
<keyword evidence="1" id="KW-0175">Coiled coil</keyword>
<name>A0A7C3BZF4_9BACT</name>
<feature type="coiled-coil region" evidence="1">
    <location>
        <begin position="62"/>
        <end position="89"/>
    </location>
</feature>
<keyword evidence="2" id="KW-1133">Transmembrane helix</keyword>
<dbReference type="AlphaFoldDB" id="A0A7C3BZF4"/>
<reference evidence="3" key="1">
    <citation type="journal article" date="2020" name="mSystems">
        <title>Genome- and Community-Level Interaction Insights into Carbon Utilization and Element Cycling Functions of Hydrothermarchaeota in Hydrothermal Sediment.</title>
        <authorList>
            <person name="Zhou Z."/>
            <person name="Liu Y."/>
            <person name="Xu W."/>
            <person name="Pan J."/>
            <person name="Luo Z.H."/>
            <person name="Li M."/>
        </authorList>
    </citation>
    <scope>NUCLEOTIDE SEQUENCE [LARGE SCALE GENOMIC DNA]</scope>
    <source>
        <strain evidence="3">HyVt-507</strain>
    </source>
</reference>
<evidence type="ECO:0000313" key="3">
    <source>
        <dbReference type="EMBL" id="HFB53482.1"/>
    </source>
</evidence>
<proteinExistence type="predicted"/>
<keyword evidence="2" id="KW-0812">Transmembrane</keyword>